<dbReference type="GO" id="GO:0009252">
    <property type="term" value="P:peptidoglycan biosynthetic process"/>
    <property type="evidence" value="ECO:0007669"/>
    <property type="project" value="UniProtKB-UniRule"/>
</dbReference>
<dbReference type="RefSeq" id="WP_072873768.1">
    <property type="nucleotide sequence ID" value="NZ_FRAF01000009.1"/>
</dbReference>
<dbReference type="SUPFAM" id="SSF53623">
    <property type="entry name" value="MurD-like peptide ligases, catalytic domain"/>
    <property type="match status" value="1"/>
</dbReference>
<evidence type="ECO:0000259" key="21">
    <source>
        <dbReference type="Pfam" id="PF01225"/>
    </source>
</evidence>
<dbReference type="EC" id="6.3.2.13" evidence="14 19"/>
<evidence type="ECO:0000256" key="6">
    <source>
        <dbReference type="ARBA" id="ARBA00022741"/>
    </source>
</evidence>
<dbReference type="SUPFAM" id="SSF63418">
    <property type="entry name" value="MurE/MurF N-terminal domain"/>
    <property type="match status" value="1"/>
</dbReference>
<feature type="modified residue" description="N6-carboxylysine" evidence="19">
    <location>
        <position position="218"/>
    </location>
</feature>
<evidence type="ECO:0000256" key="3">
    <source>
        <dbReference type="ARBA" id="ARBA00022490"/>
    </source>
</evidence>
<evidence type="ECO:0000256" key="14">
    <source>
        <dbReference type="ARBA" id="ARBA00066633"/>
    </source>
</evidence>
<evidence type="ECO:0000256" key="19">
    <source>
        <dbReference type="HAMAP-Rule" id="MF_00208"/>
    </source>
</evidence>
<keyword evidence="6 19" id="KW-0547">Nucleotide-binding</keyword>
<dbReference type="SUPFAM" id="SSF53244">
    <property type="entry name" value="MurD-like peptide ligases, peptide-binding domain"/>
    <property type="match status" value="1"/>
</dbReference>
<feature type="binding site" evidence="19">
    <location>
        <begin position="411"/>
        <end position="414"/>
    </location>
    <ligand>
        <name>meso-2,6-diaminopimelate</name>
        <dbReference type="ChEBI" id="CHEBI:57791"/>
    </ligand>
</feature>
<protein>
    <recommendedName>
        <fullName evidence="15 19">UDP-N-acetylmuramoyl-L-alanyl-D-glutamate--2,6-diaminopimelate ligase</fullName>
        <ecNumber evidence="14 19">6.3.2.13</ecNumber>
    </recommendedName>
    <alternativeName>
        <fullName evidence="16 19">Meso-A2pm-adding enzyme</fullName>
    </alternativeName>
    <alternativeName>
        <fullName evidence="17 19">Meso-diaminopimelate-adding enzyme</fullName>
    </alternativeName>
    <alternativeName>
        <fullName evidence="18 19">UDP-MurNAc-L-Ala-D-Glu:meso-diaminopimelate ligase</fullName>
    </alternativeName>
    <alternativeName>
        <fullName evidence="19">UDP-MurNAc-tripeptide synthetase</fullName>
    </alternativeName>
    <alternativeName>
        <fullName evidence="19">UDP-N-acetylmuramyl-tripeptide synthetase</fullName>
    </alternativeName>
</protein>
<keyword evidence="19" id="KW-0460">Magnesium</keyword>
<dbReference type="NCBIfam" id="NF001124">
    <property type="entry name" value="PRK00139.1-2"/>
    <property type="match status" value="1"/>
</dbReference>
<comment type="PTM">
    <text evidence="19">Carboxylation is probably crucial for Mg(2+) binding and, consequently, for the gamma-phosphate positioning of ATP.</text>
</comment>
<evidence type="ECO:0000313" key="24">
    <source>
        <dbReference type="EMBL" id="SHK14630.1"/>
    </source>
</evidence>
<dbReference type="InterPro" id="IPR000713">
    <property type="entry name" value="Mur_ligase_N"/>
</dbReference>
<evidence type="ECO:0000256" key="20">
    <source>
        <dbReference type="RuleBase" id="RU004135"/>
    </source>
</evidence>
<dbReference type="Pfam" id="PF02875">
    <property type="entry name" value="Mur_ligase_C"/>
    <property type="match status" value="1"/>
</dbReference>
<evidence type="ECO:0000256" key="10">
    <source>
        <dbReference type="ARBA" id="ARBA00023306"/>
    </source>
</evidence>
<feature type="binding site" evidence="19">
    <location>
        <position position="150"/>
    </location>
    <ligand>
        <name>UDP-N-acetyl-alpha-D-muramoyl-L-alanyl-D-glutamate</name>
        <dbReference type="ChEBI" id="CHEBI:83900"/>
    </ligand>
</feature>
<evidence type="ECO:0000256" key="11">
    <source>
        <dbReference type="ARBA" id="ARBA00023316"/>
    </source>
</evidence>
<feature type="binding site" evidence="19">
    <location>
        <position position="464"/>
    </location>
    <ligand>
        <name>meso-2,6-diaminopimelate</name>
        <dbReference type="ChEBI" id="CHEBI:57791"/>
    </ligand>
</feature>
<evidence type="ECO:0000256" key="9">
    <source>
        <dbReference type="ARBA" id="ARBA00022984"/>
    </source>
</evidence>
<evidence type="ECO:0000256" key="7">
    <source>
        <dbReference type="ARBA" id="ARBA00022840"/>
    </source>
</evidence>
<evidence type="ECO:0000256" key="17">
    <source>
        <dbReference type="ARBA" id="ARBA00076158"/>
    </source>
</evidence>
<feature type="binding site" evidence="19">
    <location>
        <begin position="151"/>
        <end position="152"/>
    </location>
    <ligand>
        <name>UDP-N-acetyl-alpha-D-muramoyl-L-alanyl-D-glutamate</name>
        <dbReference type="ChEBI" id="CHEBI:83900"/>
    </ligand>
</feature>
<dbReference type="GO" id="GO:0005737">
    <property type="term" value="C:cytoplasm"/>
    <property type="evidence" value="ECO:0007669"/>
    <property type="project" value="UniProtKB-SubCell"/>
</dbReference>
<evidence type="ECO:0000256" key="16">
    <source>
        <dbReference type="ARBA" id="ARBA00075482"/>
    </source>
</evidence>
<dbReference type="GO" id="GO:0000287">
    <property type="term" value="F:magnesium ion binding"/>
    <property type="evidence" value="ECO:0007669"/>
    <property type="project" value="UniProtKB-UniRule"/>
</dbReference>
<feature type="binding site" evidence="19">
    <location>
        <position position="186"/>
    </location>
    <ligand>
        <name>UDP-N-acetyl-alpha-D-muramoyl-L-alanyl-D-glutamate</name>
        <dbReference type="ChEBI" id="CHEBI:83900"/>
    </ligand>
</feature>
<comment type="catalytic activity">
    <reaction evidence="12 19">
        <text>UDP-N-acetyl-alpha-D-muramoyl-L-alanyl-D-glutamate + meso-2,6-diaminopimelate + ATP = UDP-N-acetyl-alpha-D-muramoyl-L-alanyl-gamma-D-glutamyl-meso-2,6-diaminopimelate + ADP + phosphate + H(+)</text>
        <dbReference type="Rhea" id="RHEA:23676"/>
        <dbReference type="ChEBI" id="CHEBI:15378"/>
        <dbReference type="ChEBI" id="CHEBI:30616"/>
        <dbReference type="ChEBI" id="CHEBI:43474"/>
        <dbReference type="ChEBI" id="CHEBI:57791"/>
        <dbReference type="ChEBI" id="CHEBI:83900"/>
        <dbReference type="ChEBI" id="CHEBI:83905"/>
        <dbReference type="ChEBI" id="CHEBI:456216"/>
        <dbReference type="EC" id="6.3.2.13"/>
    </reaction>
</comment>
<evidence type="ECO:0000256" key="4">
    <source>
        <dbReference type="ARBA" id="ARBA00022598"/>
    </source>
</evidence>
<dbReference type="InterPro" id="IPR036565">
    <property type="entry name" value="Mur-like_cat_sf"/>
</dbReference>
<evidence type="ECO:0000256" key="1">
    <source>
        <dbReference type="ARBA" id="ARBA00004752"/>
    </source>
</evidence>
<dbReference type="EMBL" id="FRAF01000009">
    <property type="protein sequence ID" value="SHK14630.1"/>
    <property type="molecule type" value="Genomic_DNA"/>
</dbReference>
<dbReference type="InterPro" id="IPR036615">
    <property type="entry name" value="Mur_ligase_C_dom_sf"/>
</dbReference>
<dbReference type="AlphaFoldDB" id="A0A1M6Q369"/>
<comment type="similarity">
    <text evidence="2 19">Belongs to the MurCDEF family. MurE subfamily.</text>
</comment>
<dbReference type="Proteomes" id="UP000184016">
    <property type="component" value="Unassembled WGS sequence"/>
</dbReference>
<dbReference type="Gene3D" id="3.90.190.20">
    <property type="entry name" value="Mur ligase, C-terminal domain"/>
    <property type="match status" value="1"/>
</dbReference>
<reference evidence="25" key="1">
    <citation type="submission" date="2016-11" db="EMBL/GenBank/DDBJ databases">
        <authorList>
            <person name="Varghese N."/>
            <person name="Submissions S."/>
        </authorList>
    </citation>
    <scope>NUCLEOTIDE SEQUENCE [LARGE SCALE GENOMIC DNA]</scope>
    <source>
        <strain evidence="25">USBA-503</strain>
    </source>
</reference>
<evidence type="ECO:0000256" key="18">
    <source>
        <dbReference type="ARBA" id="ARBA00081560"/>
    </source>
</evidence>
<name>A0A1M6Q369_9BACL</name>
<comment type="pathway">
    <text evidence="1 19 20">Cell wall biogenesis; peptidoglycan biosynthesis.</text>
</comment>
<evidence type="ECO:0000259" key="22">
    <source>
        <dbReference type="Pfam" id="PF02875"/>
    </source>
</evidence>
<feature type="binding site" evidence="19">
    <location>
        <position position="178"/>
    </location>
    <ligand>
        <name>UDP-N-acetyl-alpha-D-muramoyl-L-alanyl-D-glutamate</name>
        <dbReference type="ChEBI" id="CHEBI:83900"/>
    </ligand>
</feature>
<dbReference type="Gene3D" id="3.40.1390.10">
    <property type="entry name" value="MurE/MurF, N-terminal domain"/>
    <property type="match status" value="1"/>
</dbReference>
<keyword evidence="5 19" id="KW-0132">Cell division</keyword>
<accession>A0A1M6Q369</accession>
<feature type="binding site" evidence="19">
    <location>
        <position position="468"/>
    </location>
    <ligand>
        <name>meso-2,6-diaminopimelate</name>
        <dbReference type="ChEBI" id="CHEBI:57791"/>
    </ligand>
</feature>
<evidence type="ECO:0000256" key="2">
    <source>
        <dbReference type="ARBA" id="ARBA00005898"/>
    </source>
</evidence>
<proteinExistence type="inferred from homology"/>
<dbReference type="Pfam" id="PF08245">
    <property type="entry name" value="Mur_ligase_M"/>
    <property type="match status" value="1"/>
</dbReference>
<keyword evidence="9 19" id="KW-0573">Peptidoglycan synthesis</keyword>
<dbReference type="InterPro" id="IPR004101">
    <property type="entry name" value="Mur_ligase_C"/>
</dbReference>
<gene>
    <name evidence="19" type="primary">murE</name>
    <name evidence="24" type="ORF">SAMN05443507_10940</name>
</gene>
<dbReference type="GO" id="GO:0051301">
    <property type="term" value="P:cell division"/>
    <property type="evidence" value="ECO:0007669"/>
    <property type="project" value="UniProtKB-KW"/>
</dbReference>
<comment type="subcellular location">
    <subcellularLocation>
        <location evidence="19 20">Cytoplasm</location>
    </subcellularLocation>
</comment>
<dbReference type="InterPro" id="IPR035911">
    <property type="entry name" value="MurE/MurF_N"/>
</dbReference>
<dbReference type="NCBIfam" id="TIGR01085">
    <property type="entry name" value="murE"/>
    <property type="match status" value="1"/>
</dbReference>
<dbReference type="GO" id="GO:0005524">
    <property type="term" value="F:ATP binding"/>
    <property type="evidence" value="ECO:0007669"/>
    <property type="project" value="UniProtKB-UniRule"/>
</dbReference>
<sequence>MKLLELIQPLVNVQIIGEGNPDILRVMADSRSVQPGDLFVAIRGFTVDGHQFIEQAIQRGAAAVLVEEVQGELTVPQIVVPDTRRYSAILATLVYNHPGERISVIGVTGTNGKTTTTQLIARILETVGWKVGVIGTIGIRIGHQQLETSNTTPDAVSLQKILFDMAAADCRYAIMEVSSHALEEGRVAGIPYHMAVFTNLTQDHLDYHQTMEAYRAAKGKLFSRLGNTFSSSRLQSAYAILNADDASSEIYARDTVQEVITYGIEKNADIRATHLRILPEGARFRVESSIFGHSEVVLSITGRFNVYNALAALTVACVEGVSLEEAAQALSSVAGVPGRLEPVVAGQPFTVLVDYAHTPDSLENALSTIQEFAQKRIITVVGCGGDRDRTKRPLMAGIAVQKGDYTILTSDNPRTEDPESILDDMERGIPKEERQSYERVVDRRTAIERAVAMAEAGDVILIAGKGHEDYQILGRKKIHFDDREVAREAIQRLLETRE</sequence>
<keyword evidence="11 19" id="KW-0961">Cell wall biogenesis/degradation</keyword>
<feature type="domain" description="Mur ligase central" evidence="23">
    <location>
        <begin position="107"/>
        <end position="316"/>
    </location>
</feature>
<comment type="function">
    <text evidence="13 19">Catalyzes the addition of meso-diaminopimelic acid to the nucleotide precursor UDP-N-acetylmuramoyl-L-alanyl-D-glutamate (UMAG) in the biosynthesis of bacterial cell-wall peptidoglycan.</text>
</comment>
<dbReference type="GO" id="GO:0008765">
    <property type="term" value="F:UDP-N-acetylmuramoylalanyl-D-glutamate-2,6-diaminopimelate ligase activity"/>
    <property type="evidence" value="ECO:0007669"/>
    <property type="project" value="UniProtKB-UniRule"/>
</dbReference>
<dbReference type="GO" id="GO:0004326">
    <property type="term" value="F:tetrahydrofolylpolyglutamate synthase activity"/>
    <property type="evidence" value="ECO:0007669"/>
    <property type="project" value="InterPro"/>
</dbReference>
<dbReference type="Pfam" id="PF01225">
    <property type="entry name" value="Mur_ligase"/>
    <property type="match status" value="1"/>
</dbReference>
<evidence type="ECO:0000256" key="8">
    <source>
        <dbReference type="ARBA" id="ARBA00022960"/>
    </source>
</evidence>
<keyword evidence="7 19" id="KW-0067">ATP-binding</keyword>
<feature type="binding site" evidence="19">
    <location>
        <position position="30"/>
    </location>
    <ligand>
        <name>UDP-N-acetyl-alpha-D-muramoyl-L-alanyl-D-glutamate</name>
        <dbReference type="ChEBI" id="CHEBI:83900"/>
    </ligand>
</feature>
<feature type="short sequence motif" description="Meso-diaminopimelate recognition motif" evidence="19">
    <location>
        <begin position="411"/>
        <end position="414"/>
    </location>
</feature>
<feature type="domain" description="Mur ligase C-terminal" evidence="22">
    <location>
        <begin position="338"/>
        <end position="466"/>
    </location>
</feature>
<dbReference type="UniPathway" id="UPA00219"/>
<dbReference type="PROSITE" id="PS01011">
    <property type="entry name" value="FOLYLPOLYGLU_SYNT_1"/>
    <property type="match status" value="1"/>
</dbReference>
<dbReference type="InterPro" id="IPR018109">
    <property type="entry name" value="Folylpolyglutamate_synth_CS"/>
</dbReference>
<keyword evidence="4 19" id="KW-0436">Ligase</keyword>
<evidence type="ECO:0000256" key="15">
    <source>
        <dbReference type="ARBA" id="ARBA00072883"/>
    </source>
</evidence>
<keyword evidence="3 19" id="KW-0963">Cytoplasm</keyword>
<evidence type="ECO:0000256" key="13">
    <source>
        <dbReference type="ARBA" id="ARBA00056782"/>
    </source>
</evidence>
<keyword evidence="25" id="KW-1185">Reference proteome</keyword>
<dbReference type="STRING" id="1830138.SAMN05443507_10940"/>
<evidence type="ECO:0000256" key="12">
    <source>
        <dbReference type="ARBA" id="ARBA00050251"/>
    </source>
</evidence>
<dbReference type="HAMAP" id="MF_00208">
    <property type="entry name" value="MurE"/>
    <property type="match status" value="1"/>
</dbReference>
<feature type="domain" description="Mur ligase N-terminal catalytic" evidence="21">
    <location>
        <begin position="26"/>
        <end position="70"/>
    </location>
</feature>
<dbReference type="GO" id="GO:0008360">
    <property type="term" value="P:regulation of cell shape"/>
    <property type="evidence" value="ECO:0007669"/>
    <property type="project" value="UniProtKB-KW"/>
</dbReference>
<dbReference type="Gene3D" id="3.40.1190.10">
    <property type="entry name" value="Mur-like, catalytic domain"/>
    <property type="match status" value="1"/>
</dbReference>
<keyword evidence="10 19" id="KW-0131">Cell cycle</keyword>
<dbReference type="PANTHER" id="PTHR23135">
    <property type="entry name" value="MUR LIGASE FAMILY MEMBER"/>
    <property type="match status" value="1"/>
</dbReference>
<dbReference type="GO" id="GO:0071555">
    <property type="term" value="P:cell wall organization"/>
    <property type="evidence" value="ECO:0007669"/>
    <property type="project" value="UniProtKB-KW"/>
</dbReference>
<evidence type="ECO:0000313" key="25">
    <source>
        <dbReference type="Proteomes" id="UP000184016"/>
    </source>
</evidence>
<evidence type="ECO:0000256" key="5">
    <source>
        <dbReference type="ARBA" id="ARBA00022618"/>
    </source>
</evidence>
<keyword evidence="8 19" id="KW-0133">Cell shape</keyword>
<feature type="binding site" evidence="19">
    <location>
        <position position="387"/>
    </location>
    <ligand>
        <name>meso-2,6-diaminopimelate</name>
        <dbReference type="ChEBI" id="CHEBI:57791"/>
    </ligand>
</feature>
<evidence type="ECO:0000259" key="23">
    <source>
        <dbReference type="Pfam" id="PF08245"/>
    </source>
</evidence>
<comment type="caution">
    <text evidence="19">Lacks conserved residue(s) required for the propagation of feature annotation.</text>
</comment>
<dbReference type="InterPro" id="IPR005761">
    <property type="entry name" value="UDP-N-AcMur-Glu-dNH2Pim_ligase"/>
</dbReference>
<comment type="cofactor">
    <cofactor evidence="19">
        <name>Mg(2+)</name>
        <dbReference type="ChEBI" id="CHEBI:18420"/>
    </cofactor>
</comment>
<dbReference type="OrthoDB" id="9800958at2"/>
<dbReference type="PANTHER" id="PTHR23135:SF4">
    <property type="entry name" value="UDP-N-ACETYLMURAMOYL-L-ALANYL-D-GLUTAMATE--2,6-DIAMINOPIMELATE LIGASE MURE HOMOLOG, CHLOROPLASTIC"/>
    <property type="match status" value="1"/>
</dbReference>
<dbReference type="InterPro" id="IPR013221">
    <property type="entry name" value="Mur_ligase_cen"/>
</dbReference>
<feature type="binding site" evidence="19">
    <location>
        <begin position="109"/>
        <end position="115"/>
    </location>
    <ligand>
        <name>ATP</name>
        <dbReference type="ChEBI" id="CHEBI:30616"/>
    </ligand>
</feature>
<organism evidence="24 25">
    <name type="scientific">Alicyclobacillus tolerans</name>
    <dbReference type="NCBI Taxonomy" id="90970"/>
    <lineage>
        <taxon>Bacteria</taxon>
        <taxon>Bacillati</taxon>
        <taxon>Bacillota</taxon>
        <taxon>Bacilli</taxon>
        <taxon>Bacillales</taxon>
        <taxon>Alicyclobacillaceae</taxon>
        <taxon>Alicyclobacillus</taxon>
    </lineage>
</organism>
<dbReference type="NCBIfam" id="NF001126">
    <property type="entry name" value="PRK00139.1-4"/>
    <property type="match status" value="1"/>
</dbReference>
<dbReference type="FunFam" id="3.90.190.20:FF:000006">
    <property type="entry name" value="UDP-N-acetylmuramoyl-L-alanyl-D-glutamate--2,6-diaminopimelate ligase"/>
    <property type="match status" value="1"/>
</dbReference>